<dbReference type="GO" id="GO:0033717">
    <property type="term" value="F:gluconate 2-dehydrogenase (acceptor) activity"/>
    <property type="evidence" value="ECO:0007669"/>
    <property type="project" value="UniProtKB-EC"/>
</dbReference>
<gene>
    <name evidence="1" type="ORF">XINFAN_01404</name>
</gene>
<dbReference type="EMBL" id="UXAW01000051">
    <property type="protein sequence ID" value="VDC25147.1"/>
    <property type="molecule type" value="Genomic_DNA"/>
</dbReference>
<dbReference type="InterPro" id="IPR027056">
    <property type="entry name" value="Gluconate_2DH_su3"/>
</dbReference>
<dbReference type="Proteomes" id="UP000277498">
    <property type="component" value="Unassembled WGS sequence"/>
</dbReference>
<reference evidence="1 2" key="1">
    <citation type="submission" date="2018-11" db="EMBL/GenBank/DDBJ databases">
        <authorList>
            <person name="Criscuolo A."/>
        </authorList>
    </citation>
    <scope>NUCLEOTIDE SEQUENCE [LARGE SCALE GENOMIC DNA]</scope>
    <source>
        <strain evidence="1">ACIP111625</strain>
    </source>
</reference>
<accession>A0A3P5X9P6</accession>
<dbReference type="PROSITE" id="PS51318">
    <property type="entry name" value="TAT"/>
    <property type="match status" value="1"/>
</dbReference>
<dbReference type="RefSeq" id="WP_124085816.1">
    <property type="nucleotide sequence ID" value="NZ_UXAW01000051.1"/>
</dbReference>
<dbReference type="EC" id="1.1.99.3" evidence="1"/>
<organism evidence="1 2">
    <name type="scientific">Pseudogemmobacter humi</name>
    <dbReference type="NCBI Taxonomy" id="2483812"/>
    <lineage>
        <taxon>Bacteria</taxon>
        <taxon>Pseudomonadati</taxon>
        <taxon>Pseudomonadota</taxon>
        <taxon>Alphaproteobacteria</taxon>
        <taxon>Rhodobacterales</taxon>
        <taxon>Paracoccaceae</taxon>
        <taxon>Pseudogemmobacter</taxon>
    </lineage>
</organism>
<evidence type="ECO:0000313" key="1">
    <source>
        <dbReference type="EMBL" id="VDC25147.1"/>
    </source>
</evidence>
<keyword evidence="1" id="KW-0560">Oxidoreductase</keyword>
<dbReference type="OrthoDB" id="8400810at2"/>
<sequence length="235" mass="25554">MSAPPPHQALRPARRRFLQVSAASLAFAGLWPGSPEGQTLPPLTEHPREFFTEGEWAFVLAAVARLIPTGGDGPGAIEARVPVFIDRELAGDFGTAANWYMEGPHDAGAPPELGWQSPLSPARLWRQGIAAFDDWCRAEHGSAFADLVPAIQDQALTALEDAEVPLPPELRDFFEVMLANTKEGYLSDPIHGGNHGMRAWVHIGFPGARAQYRDWIGRHNVPYPLGPVSISGERA</sequence>
<dbReference type="InterPro" id="IPR006311">
    <property type="entry name" value="TAT_signal"/>
</dbReference>
<dbReference type="AlphaFoldDB" id="A0A3P5X9P6"/>
<name>A0A3P5X9P6_9RHOB</name>
<protein>
    <submittedName>
        <fullName evidence="1">Gluconate 2-dehydrogenase subunit 3</fullName>
        <ecNumber evidence="1">1.1.99.3</ecNumber>
    </submittedName>
</protein>
<evidence type="ECO:0000313" key="2">
    <source>
        <dbReference type="Proteomes" id="UP000277498"/>
    </source>
</evidence>
<dbReference type="Pfam" id="PF13618">
    <property type="entry name" value="Gluconate_2-dh3"/>
    <property type="match status" value="1"/>
</dbReference>
<proteinExistence type="predicted"/>
<keyword evidence="2" id="KW-1185">Reference proteome</keyword>